<proteinExistence type="predicted"/>
<dbReference type="InterPro" id="IPR001138">
    <property type="entry name" value="Zn2Cys6_DnaBD"/>
</dbReference>
<feature type="region of interest" description="Disordered" evidence="2">
    <location>
        <begin position="94"/>
        <end position="147"/>
    </location>
</feature>
<dbReference type="GO" id="GO:0000981">
    <property type="term" value="F:DNA-binding transcription factor activity, RNA polymerase II-specific"/>
    <property type="evidence" value="ECO:0007669"/>
    <property type="project" value="InterPro"/>
</dbReference>
<dbReference type="Proteomes" id="UP000272025">
    <property type="component" value="Unassembled WGS sequence"/>
</dbReference>
<name>A0A3N2PZ84_SODAK</name>
<protein>
    <recommendedName>
        <fullName evidence="3">Zn(2)-C6 fungal-type domain-containing protein</fullName>
    </recommendedName>
</protein>
<dbReference type="GO" id="GO:0008270">
    <property type="term" value="F:zinc ion binding"/>
    <property type="evidence" value="ECO:0007669"/>
    <property type="project" value="InterPro"/>
</dbReference>
<dbReference type="InterPro" id="IPR053181">
    <property type="entry name" value="EcdB-like_regulator"/>
</dbReference>
<dbReference type="RefSeq" id="XP_028467620.1">
    <property type="nucleotide sequence ID" value="XM_028607935.1"/>
</dbReference>
<dbReference type="SUPFAM" id="SSF57701">
    <property type="entry name" value="Zn2/Cys6 DNA-binding domain"/>
    <property type="match status" value="1"/>
</dbReference>
<dbReference type="PANTHER" id="PTHR47785:SF6">
    <property type="entry name" value="ZN(II)2CYS6 TRANSCRIPTION FACTOR (EUROFUNG)"/>
    <property type="match status" value="1"/>
</dbReference>
<dbReference type="CDD" id="cd00067">
    <property type="entry name" value="GAL4"/>
    <property type="match status" value="1"/>
</dbReference>
<keyword evidence="5" id="KW-1185">Reference proteome</keyword>
<gene>
    <name evidence="4" type="ORF">SODALDRAFT_274260</name>
</gene>
<keyword evidence="1" id="KW-0539">Nucleus</keyword>
<feature type="region of interest" description="Disordered" evidence="2">
    <location>
        <begin position="1"/>
        <end position="27"/>
    </location>
</feature>
<dbReference type="STRING" id="1314773.A0A3N2PZ84"/>
<dbReference type="CDD" id="cd12148">
    <property type="entry name" value="fungal_TF_MHR"/>
    <property type="match status" value="1"/>
</dbReference>
<dbReference type="Gene3D" id="4.10.240.10">
    <property type="entry name" value="Zn(2)-C6 fungal-type DNA-binding domain"/>
    <property type="match status" value="1"/>
</dbReference>
<feature type="compositionally biased region" description="Low complexity" evidence="2">
    <location>
        <begin position="1"/>
        <end position="13"/>
    </location>
</feature>
<dbReference type="SMART" id="SM00066">
    <property type="entry name" value="GAL4"/>
    <property type="match status" value="1"/>
</dbReference>
<feature type="compositionally biased region" description="Low complexity" evidence="2">
    <location>
        <begin position="111"/>
        <end position="128"/>
    </location>
</feature>
<evidence type="ECO:0000313" key="5">
    <source>
        <dbReference type="Proteomes" id="UP000272025"/>
    </source>
</evidence>
<sequence>MDVEPSSVASNSVGSGGPPNQRKERGAIAAQACETCRSRKQKCDEQRPKCGTCQRFKLDCRYREPQPTKKDKTLVEILDRLRLIEGKVDSLGRHGIPVYESSQPIRPDARPSTVVTGSSGDSVPTTSSILTPSTHQSGRASPTRRPSPYRYVSAVHKLMAWPVVHQMLDSARPEIPNLHGVISDKDPPSGILEQHMSRRKLPTEGLESMTMDERALLGLHLDAHQATSNFQLADLDWATMQNLTKVYFDTFNFMYPIMDRQSFTNDALTKVFNDGFDDGVESTLVCLVFALGEVAIADTQGIPITSYKGRPGGVKGGTVERPPGLAFFNEGRKRMGFSVTDCTLENVQIHALAGLYLGSCSRHLELWRMTISASMAYHALITRCLNLELELPLTGLEKLEETVGLPDFSGPFCEEDYLGNQQSRFQEHFASQIVLRRLCVGFHNTLQNAIGPTTTVNITSLPSPEQTSEPVSRSSSVLVTVKQLAHQLEQWRGMLPEYLRWDDTRATAFSAPVPDLFSPAPGMYPPPPIHDMFTPDLSRPPVPHPYATDIQVALLRTRYYYTKYLIYRPFVYKALHHANMIDTEDAKGVAECFKACLKWPIIMSPTCYRKRLIPCLFFWIHNLLGVLILLHLSQRVPILSNIRSQFCDESFDLDATQTVNLCIDWIRDLKSVDPAAEWSWNVLRSLYHLDD</sequence>
<feature type="compositionally biased region" description="Polar residues" evidence="2">
    <location>
        <begin position="129"/>
        <end position="140"/>
    </location>
</feature>
<dbReference type="PROSITE" id="PS50048">
    <property type="entry name" value="ZN2_CY6_FUNGAL_2"/>
    <property type="match status" value="1"/>
</dbReference>
<dbReference type="GeneID" id="39576413"/>
<organism evidence="4 5">
    <name type="scientific">Sodiomyces alkalinus (strain CBS 110278 / VKM F-3762 / F11)</name>
    <name type="common">Alkaliphilic filamentous fungus</name>
    <dbReference type="NCBI Taxonomy" id="1314773"/>
    <lineage>
        <taxon>Eukaryota</taxon>
        <taxon>Fungi</taxon>
        <taxon>Dikarya</taxon>
        <taxon>Ascomycota</taxon>
        <taxon>Pezizomycotina</taxon>
        <taxon>Sordariomycetes</taxon>
        <taxon>Hypocreomycetidae</taxon>
        <taxon>Glomerellales</taxon>
        <taxon>Plectosphaerellaceae</taxon>
        <taxon>Sodiomyces</taxon>
    </lineage>
</organism>
<dbReference type="PANTHER" id="PTHR47785">
    <property type="entry name" value="ZN(II)2CYS6 TRANSCRIPTION FACTOR (EUROFUNG)-RELATED-RELATED"/>
    <property type="match status" value="1"/>
</dbReference>
<evidence type="ECO:0000256" key="2">
    <source>
        <dbReference type="SAM" id="MobiDB-lite"/>
    </source>
</evidence>
<evidence type="ECO:0000259" key="3">
    <source>
        <dbReference type="PROSITE" id="PS50048"/>
    </source>
</evidence>
<evidence type="ECO:0000256" key="1">
    <source>
        <dbReference type="ARBA" id="ARBA00023242"/>
    </source>
</evidence>
<accession>A0A3N2PZ84</accession>
<dbReference type="InterPro" id="IPR036864">
    <property type="entry name" value="Zn2-C6_fun-type_DNA-bd_sf"/>
</dbReference>
<reference evidence="4 5" key="1">
    <citation type="journal article" date="2018" name="Mol. Ecol.">
        <title>The obligate alkalophilic soda-lake fungus Sodiomyces alkalinus has shifted to a protein diet.</title>
        <authorList>
            <person name="Grum-Grzhimaylo A.A."/>
            <person name="Falkoski D.L."/>
            <person name="van den Heuvel J."/>
            <person name="Valero-Jimenez C.A."/>
            <person name="Min B."/>
            <person name="Choi I.G."/>
            <person name="Lipzen A."/>
            <person name="Daum C.G."/>
            <person name="Aanen D.K."/>
            <person name="Tsang A."/>
            <person name="Henrissat B."/>
            <person name="Bilanenko E.N."/>
            <person name="de Vries R.P."/>
            <person name="van Kan J.A.L."/>
            <person name="Grigoriev I.V."/>
            <person name="Debets A.J.M."/>
        </authorList>
    </citation>
    <scope>NUCLEOTIDE SEQUENCE [LARGE SCALE GENOMIC DNA]</scope>
    <source>
        <strain evidence="4 5">F11</strain>
    </source>
</reference>
<dbReference type="AlphaFoldDB" id="A0A3N2PZ84"/>
<dbReference type="Pfam" id="PF00172">
    <property type="entry name" value="Zn_clus"/>
    <property type="match status" value="1"/>
</dbReference>
<dbReference type="EMBL" id="ML119053">
    <property type="protein sequence ID" value="ROT39814.1"/>
    <property type="molecule type" value="Genomic_DNA"/>
</dbReference>
<dbReference type="OrthoDB" id="6133115at2759"/>
<feature type="domain" description="Zn(2)-C6 fungal-type" evidence="3">
    <location>
        <begin position="32"/>
        <end position="62"/>
    </location>
</feature>
<dbReference type="PROSITE" id="PS00463">
    <property type="entry name" value="ZN2_CY6_FUNGAL_1"/>
    <property type="match status" value="1"/>
</dbReference>
<evidence type="ECO:0000313" key="4">
    <source>
        <dbReference type="EMBL" id="ROT39814.1"/>
    </source>
</evidence>